<keyword evidence="1" id="KW-1133">Transmembrane helix</keyword>
<name>A0AAW4FDW6_9HYPH</name>
<evidence type="ECO:0000313" key="3">
    <source>
        <dbReference type="Proteomes" id="UP000744980"/>
    </source>
</evidence>
<dbReference type="AlphaFoldDB" id="A0AAW4FDW6"/>
<organism evidence="2 3">
    <name type="scientific">Ensifer canadensis</name>
    <dbReference type="NCBI Taxonomy" id="555315"/>
    <lineage>
        <taxon>Bacteria</taxon>
        <taxon>Pseudomonadati</taxon>
        <taxon>Pseudomonadota</taxon>
        <taxon>Alphaproteobacteria</taxon>
        <taxon>Hyphomicrobiales</taxon>
        <taxon>Rhizobiaceae</taxon>
        <taxon>Sinorhizobium/Ensifer group</taxon>
        <taxon>Ensifer</taxon>
    </lineage>
</organism>
<keyword evidence="1" id="KW-0472">Membrane</keyword>
<reference evidence="2 3" key="1">
    <citation type="submission" date="2020-01" db="EMBL/GenBank/DDBJ databases">
        <title>Draft genome assembly of Ensifer adhaerens T173.</title>
        <authorList>
            <person name="Craig J.E."/>
            <person name="Stinchcombe J.R."/>
        </authorList>
    </citation>
    <scope>NUCLEOTIDE SEQUENCE [LARGE SCALE GENOMIC DNA]</scope>
    <source>
        <strain evidence="2 3">T173</strain>
    </source>
</reference>
<feature type="transmembrane region" description="Helical" evidence="1">
    <location>
        <begin position="54"/>
        <end position="74"/>
    </location>
</feature>
<evidence type="ECO:0000313" key="2">
    <source>
        <dbReference type="EMBL" id="MBM3090345.1"/>
    </source>
</evidence>
<keyword evidence="1" id="KW-0812">Transmembrane</keyword>
<gene>
    <name evidence="2" type="ORF">GFB56_05910</name>
</gene>
<dbReference type="EMBL" id="WXFA01000003">
    <property type="protein sequence ID" value="MBM3090345.1"/>
    <property type="molecule type" value="Genomic_DNA"/>
</dbReference>
<dbReference type="Proteomes" id="UP000744980">
    <property type="component" value="Unassembled WGS sequence"/>
</dbReference>
<accession>A0AAW4FDW6</accession>
<dbReference type="RefSeq" id="WP_113567885.1">
    <property type="nucleotide sequence ID" value="NZ_CP083374.1"/>
</dbReference>
<protein>
    <recommendedName>
        <fullName evidence="4">DUF1772 domain-containing protein</fullName>
    </recommendedName>
</protein>
<evidence type="ECO:0000256" key="1">
    <source>
        <dbReference type="SAM" id="Phobius"/>
    </source>
</evidence>
<proteinExistence type="predicted"/>
<comment type="caution">
    <text evidence="2">The sequence shown here is derived from an EMBL/GenBank/DDBJ whole genome shotgun (WGS) entry which is preliminary data.</text>
</comment>
<keyword evidence="3" id="KW-1185">Reference proteome</keyword>
<feature type="transmembrane region" description="Helical" evidence="1">
    <location>
        <begin position="6"/>
        <end position="23"/>
    </location>
</feature>
<sequence length="75" mass="8097">MTAILIGAALVIAGVLDLFWGALRRRPLSDPHRSISDAKPTLEPRGQGLRFLGLVRNWLGIGMIAIGMAILIAYT</sequence>
<evidence type="ECO:0008006" key="4">
    <source>
        <dbReference type="Google" id="ProtNLM"/>
    </source>
</evidence>